<dbReference type="CDD" id="cd12148">
    <property type="entry name" value="fungal_TF_MHR"/>
    <property type="match status" value="1"/>
</dbReference>
<dbReference type="AlphaFoldDB" id="A0A6G1GCH1"/>
<sequence length="225" mass="25607">MRMIQLLGFHKESPDLELSPAEAEQRRRIFWTAFLLDTTSSIKAKQHPALELDNIQVHLPDENLLRGVRDLNSTHAVDNIKIFKLRVQLAIIESRVHRHLLNRTYDRVQGMSTINEISQLRDELTAWRDAVPPAVRPEYHLHPNPASLSSSVTALHLAYYDCVGMIRAAAELYNSEEIRISNIAQHLPSPAMDRLGFFTDNCARAARATLAMTPCLETLPLVEIW</sequence>
<reference evidence="9" key="2">
    <citation type="submission" date="2020-04" db="EMBL/GenBank/DDBJ databases">
        <authorList>
            <consortium name="NCBI Genome Project"/>
        </authorList>
    </citation>
    <scope>NUCLEOTIDE SEQUENCE</scope>
    <source>
        <strain evidence="9">CBS 781.70</strain>
    </source>
</reference>
<comment type="subcellular location">
    <subcellularLocation>
        <location evidence="1">Nucleus</location>
    </subcellularLocation>
</comment>
<evidence type="ECO:0000256" key="4">
    <source>
        <dbReference type="ARBA" id="ARBA00023163"/>
    </source>
</evidence>
<dbReference type="EMBL" id="ML975151">
    <property type="protein sequence ID" value="KAF1815601.1"/>
    <property type="molecule type" value="Genomic_DNA"/>
</dbReference>
<dbReference type="PANTHER" id="PTHR46910:SF37">
    <property type="entry name" value="ZN(II)2CYS6 TRANSCRIPTION FACTOR (EUROFUNG)"/>
    <property type="match status" value="1"/>
</dbReference>
<protein>
    <recommendedName>
        <fullName evidence="6">Xylanolytic transcriptional activator regulatory domain-containing protein</fullName>
    </recommendedName>
</protein>
<dbReference type="Pfam" id="PF04082">
    <property type="entry name" value="Fungal_trans"/>
    <property type="match status" value="1"/>
</dbReference>
<dbReference type="PANTHER" id="PTHR46910">
    <property type="entry name" value="TRANSCRIPTION FACTOR PDR1"/>
    <property type="match status" value="1"/>
</dbReference>
<evidence type="ECO:0000256" key="1">
    <source>
        <dbReference type="ARBA" id="ARBA00004123"/>
    </source>
</evidence>
<accession>A0A6G1GCH1</accession>
<keyword evidence="5" id="KW-0539">Nucleus</keyword>
<reference evidence="9" key="3">
    <citation type="submission" date="2025-04" db="UniProtKB">
        <authorList>
            <consortium name="RefSeq"/>
        </authorList>
    </citation>
    <scope>IDENTIFICATION</scope>
    <source>
        <strain evidence="9">CBS 781.70</strain>
    </source>
</reference>
<dbReference type="RefSeq" id="XP_033537232.1">
    <property type="nucleotide sequence ID" value="XM_033678762.1"/>
</dbReference>
<organism evidence="7">
    <name type="scientific">Eremomyces bilateralis CBS 781.70</name>
    <dbReference type="NCBI Taxonomy" id="1392243"/>
    <lineage>
        <taxon>Eukaryota</taxon>
        <taxon>Fungi</taxon>
        <taxon>Dikarya</taxon>
        <taxon>Ascomycota</taxon>
        <taxon>Pezizomycotina</taxon>
        <taxon>Dothideomycetes</taxon>
        <taxon>Dothideomycetes incertae sedis</taxon>
        <taxon>Eremomycetales</taxon>
        <taxon>Eremomycetaceae</taxon>
        <taxon>Eremomyces</taxon>
    </lineage>
</organism>
<reference evidence="7 9" key="1">
    <citation type="submission" date="2020-01" db="EMBL/GenBank/DDBJ databases">
        <authorList>
            <consortium name="DOE Joint Genome Institute"/>
            <person name="Haridas S."/>
            <person name="Albert R."/>
            <person name="Binder M."/>
            <person name="Bloem J."/>
            <person name="Labutti K."/>
            <person name="Salamov A."/>
            <person name="Andreopoulos B."/>
            <person name="Baker S.E."/>
            <person name="Barry K."/>
            <person name="Bills G."/>
            <person name="Bluhm B.H."/>
            <person name="Cannon C."/>
            <person name="Castanera R."/>
            <person name="Culley D.E."/>
            <person name="Daum C."/>
            <person name="Ezra D."/>
            <person name="Gonzalez J.B."/>
            <person name="Henrissat B."/>
            <person name="Kuo A."/>
            <person name="Liang C."/>
            <person name="Lipzen A."/>
            <person name="Lutzoni F."/>
            <person name="Magnuson J."/>
            <person name="Mondo S."/>
            <person name="Nolan M."/>
            <person name="Ohm R."/>
            <person name="Pangilinan J."/>
            <person name="Park H.-J."/>
            <person name="Ramirez L."/>
            <person name="Alfaro M."/>
            <person name="Sun H."/>
            <person name="Tritt A."/>
            <person name="Yoshinaga Y."/>
            <person name="Zwiers L.-H."/>
            <person name="Turgeon B.G."/>
            <person name="Goodwin S.B."/>
            <person name="Spatafora J.W."/>
            <person name="Crous P.W."/>
            <person name="Grigoriev I.V."/>
        </authorList>
    </citation>
    <scope>NUCLEOTIDE SEQUENCE</scope>
    <source>
        <strain evidence="7 9">CBS 781.70</strain>
    </source>
</reference>
<proteinExistence type="predicted"/>
<keyword evidence="4" id="KW-0804">Transcription</keyword>
<name>A0A6G1GCH1_9PEZI</name>
<evidence type="ECO:0000313" key="7">
    <source>
        <dbReference type="EMBL" id="KAF1815601.1"/>
    </source>
</evidence>
<dbReference type="InterPro" id="IPR007219">
    <property type="entry name" value="XnlR_reg_dom"/>
</dbReference>
<keyword evidence="2" id="KW-0805">Transcription regulation</keyword>
<dbReference type="GeneID" id="54419332"/>
<evidence type="ECO:0000256" key="2">
    <source>
        <dbReference type="ARBA" id="ARBA00023015"/>
    </source>
</evidence>
<dbReference type="GO" id="GO:0008270">
    <property type="term" value="F:zinc ion binding"/>
    <property type="evidence" value="ECO:0007669"/>
    <property type="project" value="InterPro"/>
</dbReference>
<keyword evidence="3" id="KW-0238">DNA-binding</keyword>
<evidence type="ECO:0000313" key="8">
    <source>
        <dbReference type="Proteomes" id="UP000504638"/>
    </source>
</evidence>
<evidence type="ECO:0000256" key="5">
    <source>
        <dbReference type="ARBA" id="ARBA00023242"/>
    </source>
</evidence>
<dbReference type="GO" id="GO:0005634">
    <property type="term" value="C:nucleus"/>
    <property type="evidence" value="ECO:0007669"/>
    <property type="project" value="UniProtKB-SubCell"/>
</dbReference>
<gene>
    <name evidence="7 9" type="ORF">P152DRAFT_455310</name>
</gene>
<dbReference type="GO" id="GO:0003677">
    <property type="term" value="F:DNA binding"/>
    <property type="evidence" value="ECO:0007669"/>
    <property type="project" value="UniProtKB-KW"/>
</dbReference>
<dbReference type="InterPro" id="IPR050987">
    <property type="entry name" value="AtrR-like"/>
</dbReference>
<evidence type="ECO:0000259" key="6">
    <source>
        <dbReference type="Pfam" id="PF04082"/>
    </source>
</evidence>
<dbReference type="GO" id="GO:0006351">
    <property type="term" value="P:DNA-templated transcription"/>
    <property type="evidence" value="ECO:0007669"/>
    <property type="project" value="InterPro"/>
</dbReference>
<keyword evidence="8" id="KW-1185">Reference proteome</keyword>
<dbReference type="GO" id="GO:0003700">
    <property type="term" value="F:DNA-binding transcription factor activity"/>
    <property type="evidence" value="ECO:0007669"/>
    <property type="project" value="InterPro"/>
</dbReference>
<evidence type="ECO:0000256" key="3">
    <source>
        <dbReference type="ARBA" id="ARBA00023125"/>
    </source>
</evidence>
<dbReference type="OrthoDB" id="3266505at2759"/>
<dbReference type="Proteomes" id="UP000504638">
    <property type="component" value="Unplaced"/>
</dbReference>
<feature type="domain" description="Xylanolytic transcriptional activator regulatory" evidence="6">
    <location>
        <begin position="1"/>
        <end position="129"/>
    </location>
</feature>
<evidence type="ECO:0000313" key="9">
    <source>
        <dbReference type="RefSeq" id="XP_033537232.1"/>
    </source>
</evidence>